<comment type="caution">
    <text evidence="1">The sequence shown here is derived from an EMBL/GenBank/DDBJ whole genome shotgun (WGS) entry which is preliminary data.</text>
</comment>
<protein>
    <submittedName>
        <fullName evidence="1">Semaphorin-3F</fullName>
    </submittedName>
</protein>
<dbReference type="EMBL" id="QNUK01000954">
    <property type="protein sequence ID" value="KAF5888607.1"/>
    <property type="molecule type" value="Genomic_DNA"/>
</dbReference>
<proteinExistence type="predicted"/>
<reference evidence="1" key="1">
    <citation type="submission" date="2020-07" db="EMBL/GenBank/DDBJ databases">
        <title>Clarias magur genome sequencing, assembly and annotation.</title>
        <authorList>
            <person name="Kushwaha B."/>
            <person name="Kumar R."/>
            <person name="Das P."/>
            <person name="Joshi C.G."/>
            <person name="Kumar D."/>
            <person name="Nagpure N.S."/>
            <person name="Pandey M."/>
            <person name="Agarwal S."/>
            <person name="Srivastava S."/>
            <person name="Singh M."/>
            <person name="Sahoo L."/>
            <person name="Jayasankar P."/>
            <person name="Meher P.K."/>
            <person name="Koringa P.G."/>
            <person name="Iquebal M.A."/>
            <person name="Das S.P."/>
            <person name="Bit A."/>
            <person name="Patnaik S."/>
            <person name="Patel N."/>
            <person name="Shah T.M."/>
            <person name="Hinsu A."/>
            <person name="Jena J.K."/>
        </authorList>
    </citation>
    <scope>NUCLEOTIDE SEQUENCE</scope>
    <source>
        <strain evidence="1">CIFAMagur01</strain>
        <tissue evidence="1">Testis</tissue>
    </source>
</reference>
<gene>
    <name evidence="1" type="primary">SEMA3F</name>
    <name evidence="1" type="ORF">DAT39_021692</name>
</gene>
<sequence>MTAPTEELAGLEWQRTDCHNAEWLNDPPLVRSKHKLEDMSKQWTSLQVPAPSCPTFEAETREMMLTIMMKMT</sequence>
<organism evidence="1 2">
    <name type="scientific">Clarias magur</name>
    <name type="common">Asian catfish</name>
    <name type="synonym">Macropteronotus magur</name>
    <dbReference type="NCBI Taxonomy" id="1594786"/>
    <lineage>
        <taxon>Eukaryota</taxon>
        <taxon>Metazoa</taxon>
        <taxon>Chordata</taxon>
        <taxon>Craniata</taxon>
        <taxon>Vertebrata</taxon>
        <taxon>Euteleostomi</taxon>
        <taxon>Actinopterygii</taxon>
        <taxon>Neopterygii</taxon>
        <taxon>Teleostei</taxon>
        <taxon>Ostariophysi</taxon>
        <taxon>Siluriformes</taxon>
        <taxon>Clariidae</taxon>
        <taxon>Clarias</taxon>
    </lineage>
</organism>
<name>A0A8J4U2J8_CLAMG</name>
<evidence type="ECO:0000313" key="2">
    <source>
        <dbReference type="Proteomes" id="UP000727407"/>
    </source>
</evidence>
<dbReference type="Proteomes" id="UP000727407">
    <property type="component" value="Unassembled WGS sequence"/>
</dbReference>
<accession>A0A8J4U2J8</accession>
<keyword evidence="2" id="KW-1185">Reference proteome</keyword>
<evidence type="ECO:0000313" key="1">
    <source>
        <dbReference type="EMBL" id="KAF5888607.1"/>
    </source>
</evidence>
<dbReference type="AlphaFoldDB" id="A0A8J4U2J8"/>